<dbReference type="InterPro" id="IPR017853">
    <property type="entry name" value="GH"/>
</dbReference>
<dbReference type="SUPFAM" id="SSF51445">
    <property type="entry name" value="(Trans)glycosidases"/>
    <property type="match status" value="1"/>
</dbReference>
<dbReference type="Proteomes" id="UP001348817">
    <property type="component" value="Chromosome"/>
</dbReference>
<dbReference type="Gene3D" id="3.20.20.80">
    <property type="entry name" value="Glycosidases"/>
    <property type="match status" value="1"/>
</dbReference>
<dbReference type="Pfam" id="PF19815">
    <property type="entry name" value="DUF6298"/>
    <property type="match status" value="1"/>
</dbReference>
<evidence type="ECO:0000259" key="1">
    <source>
        <dbReference type="Pfam" id="PF19815"/>
    </source>
</evidence>
<accession>A0AAU9CFA6</accession>
<sequence>MKHTIQVLWTLSVCCATFFTFGIQPVYSQHKKAIQPWKENPSFWQYKGKPVMLLGASDDDNLFQWPKDRLIPHLDSMVAIGANYARNTMSDRNDKGFEIHAFGKLDNGKYDLETWNPEYWKRFEFFLKETAKRDIIVQIEIWDRFDHFGKYWKKSPYRPGNNVNYSAQQSGLSSDYPQHPAANKQPFFFTTPRQRNNKTLLAYQKRFVAKMLSHTLRYRHVLYCIDNETSGEEQWGAFWAEYVGNASRKRNKKVYITEMWDDWRLTAPRHLRTFDRPDRYSFCDVSQNNQIKGQEHWDNFRWTKKRIANKPRPLNTVKTYGAQNGRHGSEQDGLERWWRHIIGGVASARFHRPSSGLGLSALSATSIKIARKIEQQTKYWNLTPDNTILKNRQNNEAYHTSDTTSTHIIYFPDGGDITLPLKRSANHYTIEWINVKTGKSLKKTETSASSLLDLQTPATGNWIVIVTLPEKKNI</sequence>
<dbReference type="RefSeq" id="WP_338393869.1">
    <property type="nucleotide sequence ID" value="NZ_AP025314.1"/>
</dbReference>
<dbReference type="AlphaFoldDB" id="A0AAU9CFA6"/>
<evidence type="ECO:0000313" key="3">
    <source>
        <dbReference type="Proteomes" id="UP001348817"/>
    </source>
</evidence>
<name>A0AAU9CFA6_9BACT</name>
<feature type="domain" description="DUF6298" evidence="1">
    <location>
        <begin position="108"/>
        <end position="256"/>
    </location>
</feature>
<protein>
    <recommendedName>
        <fullName evidence="1">DUF6298 domain-containing protein</fullName>
    </recommendedName>
</protein>
<organism evidence="2 3">
    <name type="scientific">Fulvitalea axinellae</name>
    <dbReference type="NCBI Taxonomy" id="1182444"/>
    <lineage>
        <taxon>Bacteria</taxon>
        <taxon>Pseudomonadati</taxon>
        <taxon>Bacteroidota</taxon>
        <taxon>Cytophagia</taxon>
        <taxon>Cytophagales</taxon>
        <taxon>Persicobacteraceae</taxon>
        <taxon>Fulvitalea</taxon>
    </lineage>
</organism>
<proteinExistence type="predicted"/>
<keyword evidence="3" id="KW-1185">Reference proteome</keyword>
<gene>
    <name evidence="2" type="ORF">FUAX_10550</name>
</gene>
<evidence type="ECO:0000313" key="2">
    <source>
        <dbReference type="EMBL" id="BDD08623.1"/>
    </source>
</evidence>
<dbReference type="InterPro" id="IPR046265">
    <property type="entry name" value="DUF6298"/>
</dbReference>
<dbReference type="KEGG" id="fax:FUAX_10550"/>
<dbReference type="EMBL" id="AP025314">
    <property type="protein sequence ID" value="BDD08623.1"/>
    <property type="molecule type" value="Genomic_DNA"/>
</dbReference>
<reference evidence="2 3" key="1">
    <citation type="submission" date="2021-12" db="EMBL/GenBank/DDBJ databases">
        <title>Genome sequencing of bacteria with rrn-lacking chromosome and rrn-plasmid.</title>
        <authorList>
            <person name="Anda M."/>
            <person name="Iwasaki W."/>
        </authorList>
    </citation>
    <scope>NUCLEOTIDE SEQUENCE [LARGE SCALE GENOMIC DNA]</scope>
    <source>
        <strain evidence="2 3">DSM 100852</strain>
    </source>
</reference>